<dbReference type="Proteomes" id="UP001187192">
    <property type="component" value="Unassembled WGS sequence"/>
</dbReference>
<reference evidence="1" key="1">
    <citation type="submission" date="2023-07" db="EMBL/GenBank/DDBJ databases">
        <title>draft genome sequence of fig (Ficus carica).</title>
        <authorList>
            <person name="Takahashi T."/>
            <person name="Nishimura K."/>
        </authorList>
    </citation>
    <scope>NUCLEOTIDE SEQUENCE</scope>
</reference>
<gene>
    <name evidence="1" type="ORF">TIFTF001_034272</name>
</gene>
<dbReference type="EMBL" id="BTGU01000220">
    <property type="protein sequence ID" value="GMN65211.1"/>
    <property type="molecule type" value="Genomic_DNA"/>
</dbReference>
<evidence type="ECO:0000313" key="1">
    <source>
        <dbReference type="EMBL" id="GMN65211.1"/>
    </source>
</evidence>
<name>A0AA88JAF0_FICCA</name>
<protein>
    <submittedName>
        <fullName evidence="1">Uncharacterized protein</fullName>
    </submittedName>
</protein>
<evidence type="ECO:0000313" key="2">
    <source>
        <dbReference type="Proteomes" id="UP001187192"/>
    </source>
</evidence>
<keyword evidence="2" id="KW-1185">Reference proteome</keyword>
<accession>A0AA88JAF0</accession>
<comment type="caution">
    <text evidence="1">The sequence shown here is derived from an EMBL/GenBank/DDBJ whole genome shotgun (WGS) entry which is preliminary data.</text>
</comment>
<organism evidence="1 2">
    <name type="scientific">Ficus carica</name>
    <name type="common">Common fig</name>
    <dbReference type="NCBI Taxonomy" id="3494"/>
    <lineage>
        <taxon>Eukaryota</taxon>
        <taxon>Viridiplantae</taxon>
        <taxon>Streptophyta</taxon>
        <taxon>Embryophyta</taxon>
        <taxon>Tracheophyta</taxon>
        <taxon>Spermatophyta</taxon>
        <taxon>Magnoliopsida</taxon>
        <taxon>eudicotyledons</taxon>
        <taxon>Gunneridae</taxon>
        <taxon>Pentapetalae</taxon>
        <taxon>rosids</taxon>
        <taxon>fabids</taxon>
        <taxon>Rosales</taxon>
        <taxon>Moraceae</taxon>
        <taxon>Ficeae</taxon>
        <taxon>Ficus</taxon>
    </lineage>
</organism>
<proteinExistence type="predicted"/>
<sequence>MLPNQKHQVERGGNRLEEDSRLGWRKILLEIRVGLEWSRAGMAAGDTGLGSRAWFAGLEWSWQLETRARAGVTGCVRTWRLSHNNLVEEPVGGSQGKERKVLGSKLEKSIPNPIGSACLAASLRVDD</sequence>
<dbReference type="AlphaFoldDB" id="A0AA88JAF0"/>